<dbReference type="Pfam" id="PF00903">
    <property type="entry name" value="Glyoxalase"/>
    <property type="match status" value="1"/>
</dbReference>
<dbReference type="PROSITE" id="PS51819">
    <property type="entry name" value="VOC"/>
    <property type="match status" value="1"/>
</dbReference>
<gene>
    <name evidence="2" type="ORF">SAMN05421504_103631</name>
</gene>
<dbReference type="SUPFAM" id="SSF54593">
    <property type="entry name" value="Glyoxalase/Bleomycin resistance protein/Dihydroxybiphenyl dioxygenase"/>
    <property type="match status" value="1"/>
</dbReference>
<evidence type="ECO:0000259" key="1">
    <source>
        <dbReference type="PROSITE" id="PS51819"/>
    </source>
</evidence>
<dbReference type="PANTHER" id="PTHR36437:SF2">
    <property type="entry name" value="GLYOXALASE_BLEOMYCIN RESISTANCE PROTEIN_DIOXYGENASE"/>
    <property type="match status" value="1"/>
</dbReference>
<dbReference type="OrthoDB" id="9794917at2"/>
<organism evidence="2 3">
    <name type="scientific">Amycolatopsis xylanica</name>
    <dbReference type="NCBI Taxonomy" id="589385"/>
    <lineage>
        <taxon>Bacteria</taxon>
        <taxon>Bacillati</taxon>
        <taxon>Actinomycetota</taxon>
        <taxon>Actinomycetes</taxon>
        <taxon>Pseudonocardiales</taxon>
        <taxon>Pseudonocardiaceae</taxon>
        <taxon>Amycolatopsis</taxon>
    </lineage>
</organism>
<sequence length="127" mass="14307">MIRGVHKIVVPVTDQARAVRFWTETIGFTVTTDVPYDDKGNRWIEVTSADGAVALILSADPVDARPAVRDELPTSNFFFYADDLEKTYAELTARGVDFPAPPEKQPWGWWSMFADSEGNRFALQPRD</sequence>
<protein>
    <recommendedName>
        <fullName evidence="1">VOC domain-containing protein</fullName>
    </recommendedName>
</protein>
<dbReference type="PANTHER" id="PTHR36437">
    <property type="entry name" value="GLYOXALASE/BLEOMYCIN RESISTANCE PROTEIN/DIOXYGENASE"/>
    <property type="match status" value="1"/>
</dbReference>
<accession>A0A1H3E2E8</accession>
<name>A0A1H3E2E8_9PSEU</name>
<feature type="domain" description="VOC" evidence="1">
    <location>
        <begin position="4"/>
        <end position="126"/>
    </location>
</feature>
<dbReference type="Gene3D" id="3.10.180.10">
    <property type="entry name" value="2,3-Dihydroxybiphenyl 1,2-Dioxygenase, domain 1"/>
    <property type="match status" value="1"/>
</dbReference>
<dbReference type="EMBL" id="FNON01000003">
    <property type="protein sequence ID" value="SDX72892.1"/>
    <property type="molecule type" value="Genomic_DNA"/>
</dbReference>
<dbReference type="InterPro" id="IPR029068">
    <property type="entry name" value="Glyas_Bleomycin-R_OHBP_Dase"/>
</dbReference>
<evidence type="ECO:0000313" key="2">
    <source>
        <dbReference type="EMBL" id="SDX72892.1"/>
    </source>
</evidence>
<dbReference type="RefSeq" id="WP_091289676.1">
    <property type="nucleotide sequence ID" value="NZ_FNON01000003.1"/>
</dbReference>
<proteinExistence type="predicted"/>
<dbReference type="InterPro" id="IPR037523">
    <property type="entry name" value="VOC_core"/>
</dbReference>
<dbReference type="AlphaFoldDB" id="A0A1H3E2E8"/>
<dbReference type="InterPro" id="IPR004360">
    <property type="entry name" value="Glyas_Fos-R_dOase_dom"/>
</dbReference>
<keyword evidence="3" id="KW-1185">Reference proteome</keyword>
<dbReference type="STRING" id="589385.SAMN05421504_103631"/>
<evidence type="ECO:0000313" key="3">
    <source>
        <dbReference type="Proteomes" id="UP000199515"/>
    </source>
</evidence>
<dbReference type="Proteomes" id="UP000199515">
    <property type="component" value="Unassembled WGS sequence"/>
</dbReference>
<reference evidence="2 3" key="1">
    <citation type="submission" date="2016-10" db="EMBL/GenBank/DDBJ databases">
        <authorList>
            <person name="de Groot N.N."/>
        </authorList>
    </citation>
    <scope>NUCLEOTIDE SEQUENCE [LARGE SCALE GENOMIC DNA]</scope>
    <source>
        <strain evidence="2 3">CPCC 202699</strain>
    </source>
</reference>